<keyword evidence="2" id="KW-1185">Reference proteome</keyword>
<proteinExistence type="predicted"/>
<reference evidence="1 2" key="1">
    <citation type="submission" date="2022-09" db="EMBL/GenBank/DDBJ databases">
        <title>The outer-membrane cytochrome OmcA is essential for infection of Shewanella oneidensis by a zebrafish-associated bacteriophage.</title>
        <authorList>
            <person name="Grenfell A.W."/>
            <person name="Intile P."/>
            <person name="Mcfarlane J."/>
            <person name="Leung D."/>
            <person name="Abdalla K."/>
            <person name="Wold M."/>
            <person name="Kees E."/>
            <person name="Gralnick J."/>
        </authorList>
    </citation>
    <scope>NUCLEOTIDE SEQUENCE [LARGE SCALE GENOMIC DNA]</scope>
    <source>
        <strain evidence="1 2">NF-5</strain>
    </source>
</reference>
<gene>
    <name evidence="1" type="ORF">ODY93_19065</name>
</gene>
<dbReference type="EMBL" id="JAOTLW010000025">
    <property type="protein sequence ID" value="MDI5833688.1"/>
    <property type="molecule type" value="Genomic_DNA"/>
</dbReference>
<organism evidence="1 2">
    <name type="scientific">Shewanella xiamenensis</name>
    <dbReference type="NCBI Taxonomy" id="332186"/>
    <lineage>
        <taxon>Bacteria</taxon>
        <taxon>Pseudomonadati</taxon>
        <taxon>Pseudomonadota</taxon>
        <taxon>Gammaproteobacteria</taxon>
        <taxon>Alteromonadales</taxon>
        <taxon>Shewanellaceae</taxon>
        <taxon>Shewanella</taxon>
    </lineage>
</organism>
<comment type="caution">
    <text evidence="1">The sequence shown here is derived from an EMBL/GenBank/DDBJ whole genome shotgun (WGS) entry which is preliminary data.</text>
</comment>
<dbReference type="Proteomes" id="UP001159075">
    <property type="component" value="Unassembled WGS sequence"/>
</dbReference>
<evidence type="ECO:0000313" key="1">
    <source>
        <dbReference type="EMBL" id="MDI5833688.1"/>
    </source>
</evidence>
<sequence length="79" mass="9067">MSKVTSQRAIDIQKISDLKECIESTSERTVWMIDGEEFVYCKGDEFLKSRAGLSADWQIWPLEDVGKRVAKAKVFNIIK</sequence>
<dbReference type="RefSeq" id="WP_282679969.1">
    <property type="nucleotide sequence ID" value="NZ_JAOTLW010000025.1"/>
</dbReference>
<name>A0ABT6UI23_9GAMM</name>
<evidence type="ECO:0000313" key="2">
    <source>
        <dbReference type="Proteomes" id="UP001159075"/>
    </source>
</evidence>
<accession>A0ABT6UI23</accession>
<protein>
    <submittedName>
        <fullName evidence="1">Uncharacterized protein</fullName>
    </submittedName>
</protein>